<evidence type="ECO:0000256" key="7">
    <source>
        <dbReference type="SAM" id="MobiDB-lite"/>
    </source>
</evidence>
<dbReference type="AlphaFoldDB" id="A0AAN8ELT7"/>
<evidence type="ECO:0000256" key="1">
    <source>
        <dbReference type="ARBA" id="ARBA00004450"/>
    </source>
</evidence>
<dbReference type="GO" id="GO:0051170">
    <property type="term" value="P:import into nucleus"/>
    <property type="evidence" value="ECO:0007669"/>
    <property type="project" value="TreeGrafter"/>
</dbReference>
<gene>
    <name evidence="8" type="primary">FMP52</name>
    <name evidence="8" type="ORF">OHC33_002121</name>
</gene>
<sequence length="259" mass="27478">MASTLVLGSTGMTGTHILSTLLSLPSSRVSSITTVSRRPPQIPSTANTATSPKVITHVEKDTTKWESLVDGSSGSEGAESTSPSTPPQILFSALATTRGAAGSFDKQYALEHDLNIALAKAARSHASSPTSTYVLISAGSASADSRIGYTRMKGEIERDILALDFPHTVILRPGLIGGRREESRPAEAAGRWVADGLGWISGGRLKDFWTQDADVIGRAAVRAGLRAQRGELEGKATMLYGRDILELGRHPLTEEERGL</sequence>
<keyword evidence="6" id="KW-0472">Membrane</keyword>
<keyword evidence="4" id="KW-0809">Transit peptide</keyword>
<comment type="subcellular location">
    <subcellularLocation>
        <location evidence="1">Mitochondrion outer membrane</location>
        <topology evidence="1">Peripheral membrane protein</topology>
    </subcellularLocation>
</comment>
<evidence type="ECO:0000256" key="5">
    <source>
        <dbReference type="ARBA" id="ARBA00023128"/>
    </source>
</evidence>
<feature type="region of interest" description="Disordered" evidence="7">
    <location>
        <begin position="65"/>
        <end position="88"/>
    </location>
</feature>
<evidence type="ECO:0000313" key="8">
    <source>
        <dbReference type="EMBL" id="KAK5956635.1"/>
    </source>
</evidence>
<evidence type="ECO:0000313" key="9">
    <source>
        <dbReference type="Proteomes" id="UP001316803"/>
    </source>
</evidence>
<keyword evidence="9" id="KW-1185">Reference proteome</keyword>
<dbReference type="EMBL" id="JAKLMC020000004">
    <property type="protein sequence ID" value="KAK5956635.1"/>
    <property type="molecule type" value="Genomic_DNA"/>
</dbReference>
<evidence type="ECO:0000256" key="2">
    <source>
        <dbReference type="ARBA" id="ARBA00006617"/>
    </source>
</evidence>
<dbReference type="FunFam" id="3.40.50.720:FF:000366">
    <property type="entry name" value="Protein FMP52, mitochondrial"/>
    <property type="match status" value="1"/>
</dbReference>
<protein>
    <submittedName>
        <fullName evidence="8">Protein fmp52, mitochondrial</fullName>
    </submittedName>
</protein>
<dbReference type="InterPro" id="IPR036291">
    <property type="entry name" value="NAD(P)-bd_dom_sf"/>
</dbReference>
<organism evidence="8 9">
    <name type="scientific">Knufia fluminis</name>
    <dbReference type="NCBI Taxonomy" id="191047"/>
    <lineage>
        <taxon>Eukaryota</taxon>
        <taxon>Fungi</taxon>
        <taxon>Dikarya</taxon>
        <taxon>Ascomycota</taxon>
        <taxon>Pezizomycotina</taxon>
        <taxon>Eurotiomycetes</taxon>
        <taxon>Chaetothyriomycetidae</taxon>
        <taxon>Chaetothyriales</taxon>
        <taxon>Trichomeriaceae</taxon>
        <taxon>Knufia</taxon>
    </lineage>
</organism>
<proteinExistence type="inferred from homology"/>
<name>A0AAN8ELT7_9EURO</name>
<evidence type="ECO:0000256" key="6">
    <source>
        <dbReference type="ARBA" id="ARBA00023136"/>
    </source>
</evidence>
<reference evidence="8 9" key="1">
    <citation type="submission" date="2022-12" db="EMBL/GenBank/DDBJ databases">
        <title>Genomic features and morphological characterization of a novel Knufia sp. strain isolated from spacecraft assembly facility.</title>
        <authorList>
            <person name="Teixeira M."/>
            <person name="Chander A.M."/>
            <person name="Stajich J.E."/>
            <person name="Venkateswaran K."/>
        </authorList>
    </citation>
    <scope>NUCLEOTIDE SEQUENCE [LARGE SCALE GENOMIC DNA]</scope>
    <source>
        <strain evidence="8 9">FJI-L2-BK-P2</strain>
    </source>
</reference>
<feature type="compositionally biased region" description="Polar residues" evidence="7">
    <location>
        <begin position="43"/>
        <end position="53"/>
    </location>
</feature>
<keyword evidence="5" id="KW-0496">Mitochondrion</keyword>
<dbReference type="Proteomes" id="UP001316803">
    <property type="component" value="Unassembled WGS sequence"/>
</dbReference>
<comment type="caution">
    <text evidence="8">The sequence shown here is derived from an EMBL/GenBank/DDBJ whole genome shotgun (WGS) entry which is preliminary data.</text>
</comment>
<accession>A0AAN8ELT7</accession>
<comment type="similarity">
    <text evidence="2">Belongs to the FMP52 family.</text>
</comment>
<evidence type="ECO:0000256" key="3">
    <source>
        <dbReference type="ARBA" id="ARBA00022787"/>
    </source>
</evidence>
<feature type="compositionally biased region" description="Low complexity" evidence="7">
    <location>
        <begin position="71"/>
        <end position="83"/>
    </location>
</feature>
<keyword evidence="3" id="KW-1000">Mitochondrion outer membrane</keyword>
<dbReference type="PANTHER" id="PTHR14097">
    <property type="entry name" value="OXIDOREDUCTASE HTATIP2"/>
    <property type="match status" value="1"/>
</dbReference>
<dbReference type="PANTHER" id="PTHR14097:SF7">
    <property type="entry name" value="OXIDOREDUCTASE HTATIP2"/>
    <property type="match status" value="1"/>
</dbReference>
<dbReference type="SUPFAM" id="SSF51735">
    <property type="entry name" value="NAD(P)-binding Rossmann-fold domains"/>
    <property type="match status" value="1"/>
</dbReference>
<dbReference type="GO" id="GO:0005741">
    <property type="term" value="C:mitochondrial outer membrane"/>
    <property type="evidence" value="ECO:0007669"/>
    <property type="project" value="UniProtKB-SubCell"/>
</dbReference>
<dbReference type="Gene3D" id="3.40.50.720">
    <property type="entry name" value="NAD(P)-binding Rossmann-like Domain"/>
    <property type="match status" value="1"/>
</dbReference>
<evidence type="ECO:0000256" key="4">
    <source>
        <dbReference type="ARBA" id="ARBA00022946"/>
    </source>
</evidence>
<feature type="region of interest" description="Disordered" evidence="7">
    <location>
        <begin position="32"/>
        <end position="53"/>
    </location>
</feature>